<organism evidence="1 2">
    <name type="scientific">Lipomyces kononenkoae</name>
    <name type="common">Yeast</name>
    <dbReference type="NCBI Taxonomy" id="34357"/>
    <lineage>
        <taxon>Eukaryota</taxon>
        <taxon>Fungi</taxon>
        <taxon>Dikarya</taxon>
        <taxon>Ascomycota</taxon>
        <taxon>Saccharomycotina</taxon>
        <taxon>Lipomycetes</taxon>
        <taxon>Lipomycetales</taxon>
        <taxon>Lipomycetaceae</taxon>
        <taxon>Lipomyces</taxon>
    </lineage>
</organism>
<dbReference type="EMBL" id="MU971420">
    <property type="protein sequence ID" value="KAK9235327.1"/>
    <property type="molecule type" value="Genomic_DNA"/>
</dbReference>
<comment type="caution">
    <text evidence="1">The sequence shown here is derived from an EMBL/GenBank/DDBJ whole genome shotgun (WGS) entry which is preliminary data.</text>
</comment>
<proteinExistence type="predicted"/>
<evidence type="ECO:0000313" key="2">
    <source>
        <dbReference type="Proteomes" id="UP001433508"/>
    </source>
</evidence>
<dbReference type="Proteomes" id="UP001433508">
    <property type="component" value="Unassembled WGS sequence"/>
</dbReference>
<evidence type="ECO:0000313" key="1">
    <source>
        <dbReference type="EMBL" id="KAK9235327.1"/>
    </source>
</evidence>
<protein>
    <submittedName>
        <fullName evidence="1">Actin-related protein 2/3 complex subunit 5</fullName>
    </submittedName>
</protein>
<reference evidence="2" key="1">
    <citation type="journal article" date="2024" name="Front. Bioeng. Biotechnol.">
        <title>Genome-scale model development and genomic sequencing of the oleaginous clade Lipomyces.</title>
        <authorList>
            <person name="Czajka J.J."/>
            <person name="Han Y."/>
            <person name="Kim J."/>
            <person name="Mondo S.J."/>
            <person name="Hofstad B.A."/>
            <person name="Robles A."/>
            <person name="Haridas S."/>
            <person name="Riley R."/>
            <person name="LaButti K."/>
            <person name="Pangilinan J."/>
            <person name="Andreopoulos W."/>
            <person name="Lipzen A."/>
            <person name="Yan J."/>
            <person name="Wang M."/>
            <person name="Ng V."/>
            <person name="Grigoriev I.V."/>
            <person name="Spatafora J.W."/>
            <person name="Magnuson J.K."/>
            <person name="Baker S.E."/>
            <person name="Pomraning K.R."/>
        </authorList>
    </citation>
    <scope>NUCLEOTIDE SEQUENCE [LARGE SCALE GENOMIC DNA]</scope>
    <source>
        <strain evidence="2">CBS 7786</strain>
    </source>
</reference>
<keyword evidence="2" id="KW-1185">Reference proteome</keyword>
<sequence length="157" mass="17258">MASLDFRRIDVDALDPENIIEPEFLVPPSIANLPPLGVAEIQSVGQYIRGLLSRGDHVGALQAALDQPPYSSTQEIKNIHLATVLELLSTIKSSDMGWVVEKLTSEQRDTLIKYLYKGMSVPESHGISGVLLAWFEKVIEIAGLGAIVRHLSDRRTV</sequence>
<accession>A0ACC3SX19</accession>
<name>A0ACC3SX19_LIPKO</name>
<gene>
    <name evidence="1" type="ORF">V1525DRAFT_452110</name>
</gene>